<name>A0ACB9YZC6_9PEZI</name>
<organism evidence="1 2">
    <name type="scientific">Hypoxylon rubiginosum</name>
    <dbReference type="NCBI Taxonomy" id="110542"/>
    <lineage>
        <taxon>Eukaryota</taxon>
        <taxon>Fungi</taxon>
        <taxon>Dikarya</taxon>
        <taxon>Ascomycota</taxon>
        <taxon>Pezizomycotina</taxon>
        <taxon>Sordariomycetes</taxon>
        <taxon>Xylariomycetidae</taxon>
        <taxon>Xylariales</taxon>
        <taxon>Hypoxylaceae</taxon>
        <taxon>Hypoxylon</taxon>
    </lineage>
</organism>
<comment type="caution">
    <text evidence="1">The sequence shown here is derived from an EMBL/GenBank/DDBJ whole genome shotgun (WGS) entry which is preliminary data.</text>
</comment>
<evidence type="ECO:0000313" key="2">
    <source>
        <dbReference type="Proteomes" id="UP001497700"/>
    </source>
</evidence>
<gene>
    <name evidence="1" type="ORF">F4820DRAFT_327485</name>
</gene>
<proteinExistence type="predicted"/>
<dbReference type="Proteomes" id="UP001497700">
    <property type="component" value="Unassembled WGS sequence"/>
</dbReference>
<reference evidence="1 2" key="1">
    <citation type="journal article" date="2022" name="New Phytol.">
        <title>Ecological generalism drives hyperdiversity of secondary metabolite gene clusters in xylarialean endophytes.</title>
        <authorList>
            <person name="Franco M.E.E."/>
            <person name="Wisecaver J.H."/>
            <person name="Arnold A.E."/>
            <person name="Ju Y.M."/>
            <person name="Slot J.C."/>
            <person name="Ahrendt S."/>
            <person name="Moore L.P."/>
            <person name="Eastman K.E."/>
            <person name="Scott K."/>
            <person name="Konkel Z."/>
            <person name="Mondo S.J."/>
            <person name="Kuo A."/>
            <person name="Hayes R.D."/>
            <person name="Haridas S."/>
            <person name="Andreopoulos B."/>
            <person name="Riley R."/>
            <person name="LaButti K."/>
            <person name="Pangilinan J."/>
            <person name="Lipzen A."/>
            <person name="Amirebrahimi M."/>
            <person name="Yan J."/>
            <person name="Adam C."/>
            <person name="Keymanesh K."/>
            <person name="Ng V."/>
            <person name="Louie K."/>
            <person name="Northen T."/>
            <person name="Drula E."/>
            <person name="Henrissat B."/>
            <person name="Hsieh H.M."/>
            <person name="Youens-Clark K."/>
            <person name="Lutzoni F."/>
            <person name="Miadlikowska J."/>
            <person name="Eastwood D.C."/>
            <person name="Hamelin R.C."/>
            <person name="Grigoriev I.V."/>
            <person name="U'Ren J.M."/>
        </authorList>
    </citation>
    <scope>NUCLEOTIDE SEQUENCE [LARGE SCALE GENOMIC DNA]</scope>
    <source>
        <strain evidence="1 2">CBS 119005</strain>
    </source>
</reference>
<protein>
    <submittedName>
        <fullName evidence="1">Uncharacterized protein</fullName>
    </submittedName>
</protein>
<sequence>MQFKASVIIALGSLLLSPSTRAAPAPDGDSAPLRDQITALDKAGQIQWEDVDGGRAATIGPPSHQGRDDVFKGYPDPVKWLSSQWNDHHTDVKVEGEPGRTLCVGGGSRMLESIIDNGAQAACQYFVGRSKVGQLGTLVWHAYEQKDHPTDQGPGFIRWLMGSVSNSPTELTEEFCSDMWDAVKSQCMDGETTQGQAISAGDWTLYADPNKNGGD</sequence>
<evidence type="ECO:0000313" key="1">
    <source>
        <dbReference type="EMBL" id="KAI4864728.1"/>
    </source>
</evidence>
<keyword evidence="2" id="KW-1185">Reference proteome</keyword>
<dbReference type="EMBL" id="MU393482">
    <property type="protein sequence ID" value="KAI4864728.1"/>
    <property type="molecule type" value="Genomic_DNA"/>
</dbReference>
<accession>A0ACB9YZC6</accession>